<evidence type="ECO:0000313" key="4">
    <source>
        <dbReference type="Proteomes" id="UP000830542"/>
    </source>
</evidence>
<name>A0AAV3SMC1_HALDO</name>
<dbReference type="GeneID" id="71760495"/>
<proteinExistence type="predicted"/>
<feature type="region of interest" description="Disordered" evidence="1">
    <location>
        <begin position="1"/>
        <end position="50"/>
    </location>
</feature>
<reference evidence="2" key="3">
    <citation type="submission" date="2023-12" db="EMBL/GenBank/DDBJ databases">
        <authorList>
            <person name="Sun Q."/>
            <person name="Inoue M."/>
        </authorList>
    </citation>
    <scope>NUCLEOTIDE SEQUENCE</scope>
    <source>
        <strain evidence="2">JCM 12289</strain>
    </source>
</reference>
<feature type="compositionally biased region" description="Basic and acidic residues" evidence="1">
    <location>
        <begin position="1"/>
        <end position="13"/>
    </location>
</feature>
<accession>A0AAV3SMC1</accession>
<evidence type="ECO:0000313" key="2">
    <source>
        <dbReference type="EMBL" id="GAA0476920.1"/>
    </source>
</evidence>
<dbReference type="EMBL" id="BAAADN010000089">
    <property type="protein sequence ID" value="GAA0476920.1"/>
    <property type="molecule type" value="Genomic_DNA"/>
</dbReference>
<reference evidence="3" key="2">
    <citation type="submission" date="2022-04" db="EMBL/GenBank/DDBJ databases">
        <title>Sequencing and genomic assembly of Halococcus dombrowskii.</title>
        <authorList>
            <person name="Lim S.W."/>
            <person name="MacLea K.S."/>
        </authorList>
    </citation>
    <scope>NUCLEOTIDE SEQUENCE</scope>
    <source>
        <strain evidence="3">H4</strain>
    </source>
</reference>
<reference evidence="2" key="1">
    <citation type="journal article" date="2014" name="Int. J. Syst. Evol. Microbiol.">
        <title>Complete genome sequence of Corynebacterium casei LMG S-19264T (=DSM 44701T), isolated from a smear-ripened cheese.</title>
        <authorList>
            <consortium name="US DOE Joint Genome Institute (JGI-PGF)"/>
            <person name="Walter F."/>
            <person name="Albersmeier A."/>
            <person name="Kalinowski J."/>
            <person name="Ruckert C."/>
        </authorList>
    </citation>
    <scope>NUCLEOTIDE SEQUENCE</scope>
    <source>
        <strain evidence="2">JCM 12289</strain>
    </source>
</reference>
<dbReference type="Proteomes" id="UP001500962">
    <property type="component" value="Unassembled WGS sequence"/>
</dbReference>
<gene>
    <name evidence="2" type="ORF">GCM10008985_36570</name>
    <name evidence="3" type="ORF">MUK72_01565</name>
</gene>
<evidence type="ECO:0000313" key="5">
    <source>
        <dbReference type="Proteomes" id="UP001500962"/>
    </source>
</evidence>
<protein>
    <submittedName>
        <fullName evidence="2">Uncharacterized protein</fullName>
    </submittedName>
</protein>
<sequence length="50" mass="5735">MCHHRTTDSTRLYEDDEHEDLPEWAIEADDDGETADEEDEPEPFTPGTAD</sequence>
<dbReference type="AlphaFoldDB" id="A0AAV3SMC1"/>
<evidence type="ECO:0000256" key="1">
    <source>
        <dbReference type="SAM" id="MobiDB-lite"/>
    </source>
</evidence>
<dbReference type="RefSeq" id="WP_244703150.1">
    <property type="nucleotide sequence ID" value="NZ_BAAADN010000089.1"/>
</dbReference>
<feature type="compositionally biased region" description="Acidic residues" evidence="1">
    <location>
        <begin position="14"/>
        <end position="42"/>
    </location>
</feature>
<dbReference type="EMBL" id="CP095005">
    <property type="protein sequence ID" value="UOO95411.1"/>
    <property type="molecule type" value="Genomic_DNA"/>
</dbReference>
<dbReference type="Proteomes" id="UP000830542">
    <property type="component" value="Chromosome"/>
</dbReference>
<keyword evidence="4" id="KW-1185">Reference proteome</keyword>
<dbReference type="KEGG" id="hdo:MUK72_01565"/>
<evidence type="ECO:0000313" key="3">
    <source>
        <dbReference type="EMBL" id="UOO95411.1"/>
    </source>
</evidence>
<organism evidence="2 5">
    <name type="scientific">Halococcus dombrowskii</name>
    <dbReference type="NCBI Taxonomy" id="179637"/>
    <lineage>
        <taxon>Archaea</taxon>
        <taxon>Methanobacteriati</taxon>
        <taxon>Methanobacteriota</taxon>
        <taxon>Stenosarchaea group</taxon>
        <taxon>Halobacteria</taxon>
        <taxon>Halobacteriales</taxon>
        <taxon>Halococcaceae</taxon>
        <taxon>Halococcus</taxon>
    </lineage>
</organism>